<evidence type="ECO:0000313" key="1">
    <source>
        <dbReference type="EMBL" id="QHT17508.1"/>
    </source>
</evidence>
<protein>
    <submittedName>
        <fullName evidence="1">Uncharacterized protein</fullName>
    </submittedName>
</protein>
<organism evidence="1">
    <name type="scientific">viral metagenome</name>
    <dbReference type="NCBI Taxonomy" id="1070528"/>
    <lineage>
        <taxon>unclassified sequences</taxon>
        <taxon>metagenomes</taxon>
        <taxon>organismal metagenomes</taxon>
    </lineage>
</organism>
<name>A0A6C0DKP5_9ZZZZ</name>
<reference evidence="1" key="1">
    <citation type="journal article" date="2020" name="Nature">
        <title>Giant virus diversity and host interactions through global metagenomics.</title>
        <authorList>
            <person name="Schulz F."/>
            <person name="Roux S."/>
            <person name="Paez-Espino D."/>
            <person name="Jungbluth S."/>
            <person name="Walsh D.A."/>
            <person name="Denef V.J."/>
            <person name="McMahon K.D."/>
            <person name="Konstantinidis K.T."/>
            <person name="Eloe-Fadrosh E.A."/>
            <person name="Kyrpides N.C."/>
            <person name="Woyke T."/>
        </authorList>
    </citation>
    <scope>NUCLEOTIDE SEQUENCE</scope>
    <source>
        <strain evidence="1">GVMAG-M-3300023174-24</strain>
    </source>
</reference>
<proteinExistence type="predicted"/>
<dbReference type="AlphaFoldDB" id="A0A6C0DKP5"/>
<sequence>MELITEPDLYSPSINDAGNYVDKIPSFNNIKHGLRCACGSRKDKTYDTHSIFASHIKTKKHQSWLVDLNLNKTNFYLENISLKNTITNQQLIIAKMENDINNRTMTIDYLTKQIVSNSTAVNDLLDFD</sequence>
<accession>A0A6C0DKP5</accession>
<dbReference type="EMBL" id="MN739639">
    <property type="protein sequence ID" value="QHT17508.1"/>
    <property type="molecule type" value="Genomic_DNA"/>
</dbReference>